<dbReference type="SUPFAM" id="SSF56436">
    <property type="entry name" value="C-type lectin-like"/>
    <property type="match status" value="1"/>
</dbReference>
<dbReference type="PROSITE" id="PS50011">
    <property type="entry name" value="PROTEIN_KINASE_DOM"/>
    <property type="match status" value="1"/>
</dbReference>
<sequence>MEERIIGDYRLIEPIHTGSVTTTWLAEQTSVRREVTVIELTDFSQREAFLNDTRVKASVDHPLIGSVYEAISEDDHCLVAMEKLPGRTLAERIASGETLLPVEFSHLLRMLSEAMLHLAAKGIATEPLTPAAIHFDNQGVLRVGNIACASTPDPATAAEDIARLGQSLPPLIPNGRPGASRALTVLAWMRGEGIERAITWQEIHSYSEQIESQLVEVSHSPKTPSTGRVRGKKSPLPAILGVVGGLAVLAGAAAFLAKGKETTVKVPPPSLPEPVSIATGKYPSPDGATENLKAFRISACEVTIGEYLEFLEMLELLDAESRSIYDAEGQPNEKSGHQPKDWAEMLSAARKGGTWDGRSIDLFCPITNIDWWDAAAYCDWKGGRLPTQEEWFAALREKVEKPEFLQPASWGPVTSIGKDDQTDNGLFGMAGSVSEWTRRPAANPANPLGKKSFVIIGASFLKPADGALARDWTDDRQQQRPDLGFRIVLPAN</sequence>
<protein>
    <submittedName>
        <fullName evidence="3">SUMF1/EgtB/PvdO family nonheme iron enzyme</fullName>
    </submittedName>
</protein>
<dbReference type="EMBL" id="JBHTBS010000015">
    <property type="protein sequence ID" value="MFC7339360.1"/>
    <property type="molecule type" value="Genomic_DNA"/>
</dbReference>
<keyword evidence="1" id="KW-0812">Transmembrane</keyword>
<dbReference type="RefSeq" id="WP_379716026.1">
    <property type="nucleotide sequence ID" value="NZ_JBHTBS010000015.1"/>
</dbReference>
<dbReference type="Gene3D" id="1.10.510.10">
    <property type="entry name" value="Transferase(Phosphotransferase) domain 1"/>
    <property type="match status" value="1"/>
</dbReference>
<dbReference type="InterPro" id="IPR042095">
    <property type="entry name" value="SUMF_sf"/>
</dbReference>
<gene>
    <name evidence="3" type="ORF">ACFQY0_19365</name>
</gene>
<feature type="transmembrane region" description="Helical" evidence="1">
    <location>
        <begin position="238"/>
        <end position="257"/>
    </location>
</feature>
<organism evidence="3 4">
    <name type="scientific">Haloferula chungangensis</name>
    <dbReference type="NCBI Taxonomy" id="1048331"/>
    <lineage>
        <taxon>Bacteria</taxon>
        <taxon>Pseudomonadati</taxon>
        <taxon>Verrucomicrobiota</taxon>
        <taxon>Verrucomicrobiia</taxon>
        <taxon>Verrucomicrobiales</taxon>
        <taxon>Verrucomicrobiaceae</taxon>
        <taxon>Haloferula</taxon>
    </lineage>
</organism>
<dbReference type="InterPro" id="IPR000719">
    <property type="entry name" value="Prot_kinase_dom"/>
</dbReference>
<feature type="domain" description="Protein kinase" evidence="2">
    <location>
        <begin position="9"/>
        <end position="340"/>
    </location>
</feature>
<proteinExistence type="predicted"/>
<dbReference type="SUPFAM" id="SSF56112">
    <property type="entry name" value="Protein kinase-like (PK-like)"/>
    <property type="match status" value="1"/>
</dbReference>
<keyword evidence="4" id="KW-1185">Reference proteome</keyword>
<keyword evidence="1" id="KW-0472">Membrane</keyword>
<keyword evidence="1" id="KW-1133">Transmembrane helix</keyword>
<evidence type="ECO:0000256" key="1">
    <source>
        <dbReference type="SAM" id="Phobius"/>
    </source>
</evidence>
<dbReference type="Gene3D" id="3.90.1580.10">
    <property type="entry name" value="paralog of FGE (formylglycine-generating enzyme)"/>
    <property type="match status" value="1"/>
</dbReference>
<evidence type="ECO:0000313" key="4">
    <source>
        <dbReference type="Proteomes" id="UP001596472"/>
    </source>
</evidence>
<dbReference type="Proteomes" id="UP001596472">
    <property type="component" value="Unassembled WGS sequence"/>
</dbReference>
<evidence type="ECO:0000259" key="2">
    <source>
        <dbReference type="PROSITE" id="PS50011"/>
    </source>
</evidence>
<dbReference type="InterPro" id="IPR016187">
    <property type="entry name" value="CTDL_fold"/>
</dbReference>
<dbReference type="PANTHER" id="PTHR23150:SF19">
    <property type="entry name" value="FORMYLGLYCINE-GENERATING ENZYME"/>
    <property type="match status" value="1"/>
</dbReference>
<dbReference type="InterPro" id="IPR011009">
    <property type="entry name" value="Kinase-like_dom_sf"/>
</dbReference>
<accession>A0ABW2LE07</accession>
<dbReference type="Pfam" id="PF03781">
    <property type="entry name" value="FGE-sulfatase"/>
    <property type="match status" value="1"/>
</dbReference>
<dbReference type="PANTHER" id="PTHR23150">
    <property type="entry name" value="SULFATASE MODIFYING FACTOR 1, 2"/>
    <property type="match status" value="1"/>
</dbReference>
<reference evidence="4" key="1">
    <citation type="journal article" date="2019" name="Int. J. Syst. Evol. Microbiol.">
        <title>The Global Catalogue of Microorganisms (GCM) 10K type strain sequencing project: providing services to taxonomists for standard genome sequencing and annotation.</title>
        <authorList>
            <consortium name="The Broad Institute Genomics Platform"/>
            <consortium name="The Broad Institute Genome Sequencing Center for Infectious Disease"/>
            <person name="Wu L."/>
            <person name="Ma J."/>
        </authorList>
    </citation>
    <scope>NUCLEOTIDE SEQUENCE [LARGE SCALE GENOMIC DNA]</scope>
    <source>
        <strain evidence="4">CGMCC 4.1467</strain>
    </source>
</reference>
<dbReference type="InterPro" id="IPR005532">
    <property type="entry name" value="SUMF_dom"/>
</dbReference>
<name>A0ABW2LE07_9BACT</name>
<dbReference type="InterPro" id="IPR051043">
    <property type="entry name" value="Sulfatase_Mod_Factor_Kinase"/>
</dbReference>
<evidence type="ECO:0000313" key="3">
    <source>
        <dbReference type="EMBL" id="MFC7339360.1"/>
    </source>
</evidence>
<comment type="caution">
    <text evidence="3">The sequence shown here is derived from an EMBL/GenBank/DDBJ whole genome shotgun (WGS) entry which is preliminary data.</text>
</comment>